<comment type="catalytic activity">
    <reaction evidence="5 6">
        <text>cytidine(34) in tRNA(Ile2) + L-lysine + ATP = lysidine(34) in tRNA(Ile2) + AMP + diphosphate + H(+)</text>
        <dbReference type="Rhea" id="RHEA:43744"/>
        <dbReference type="Rhea" id="RHEA-COMP:10625"/>
        <dbReference type="Rhea" id="RHEA-COMP:10670"/>
        <dbReference type="ChEBI" id="CHEBI:15378"/>
        <dbReference type="ChEBI" id="CHEBI:30616"/>
        <dbReference type="ChEBI" id="CHEBI:32551"/>
        <dbReference type="ChEBI" id="CHEBI:33019"/>
        <dbReference type="ChEBI" id="CHEBI:82748"/>
        <dbReference type="ChEBI" id="CHEBI:83665"/>
        <dbReference type="ChEBI" id="CHEBI:456215"/>
        <dbReference type="EC" id="6.3.4.19"/>
    </reaction>
</comment>
<comment type="function">
    <text evidence="6">Ligates lysine onto the cytidine present at position 34 of the AUA codon-specific tRNA(Ile) that contains the anticodon CAU, in an ATP-dependent manner. Cytidine is converted to lysidine, thus changing the amino acid specificity of the tRNA from methionine to isoleucine.</text>
</comment>
<organism evidence="8 9">
    <name type="scientific">Sphingomonas hylomeconis</name>
    <dbReference type="NCBI Taxonomy" id="1395958"/>
    <lineage>
        <taxon>Bacteria</taxon>
        <taxon>Pseudomonadati</taxon>
        <taxon>Pseudomonadota</taxon>
        <taxon>Alphaproteobacteria</taxon>
        <taxon>Sphingomonadales</taxon>
        <taxon>Sphingomonadaceae</taxon>
        <taxon>Sphingomonas</taxon>
    </lineage>
</organism>
<evidence type="ECO:0000256" key="2">
    <source>
        <dbReference type="ARBA" id="ARBA00022694"/>
    </source>
</evidence>
<dbReference type="NCBIfam" id="TIGR02432">
    <property type="entry name" value="lysidine_TilS_N"/>
    <property type="match status" value="1"/>
</dbReference>
<sequence length="320" mass="33602">MDAATALGRAVRPDDIIAIAVSGGPDSIALLALAARAWPGQVIAATVDHGLRAAAAAEAAMVAGFCATLGAGVPHATLRPATPLATANLQAAARAARYALLTDWAAQAGAAILLTAHHADDQAETFLMRAARGSGLAGLAGIRPRRPLSDTLTLLRPLLGWRCAELRALAEDWALPFVDDPSNASARYDRTQFRALLRQAPWLDAAAIARSAGYLAETDRELRAFEAWLLDTRRRPSAPGDCTIDMAGLPRELCRRLARGAIARVREDRAIIAPAWSDAANIEPLLDALAAGGRATQAGVMASARGETWHFTAAPPRRAG</sequence>
<feature type="binding site" evidence="6">
    <location>
        <begin position="22"/>
        <end position="27"/>
    </location>
    <ligand>
        <name>ATP</name>
        <dbReference type="ChEBI" id="CHEBI:30616"/>
    </ligand>
</feature>
<gene>
    <name evidence="6 8" type="primary">tilS</name>
    <name evidence="8" type="ORF">ACFONA_06410</name>
</gene>
<evidence type="ECO:0000256" key="6">
    <source>
        <dbReference type="HAMAP-Rule" id="MF_01161"/>
    </source>
</evidence>
<keyword evidence="3 6" id="KW-0547">Nucleotide-binding</keyword>
<dbReference type="Gene3D" id="3.40.50.620">
    <property type="entry name" value="HUPs"/>
    <property type="match status" value="1"/>
</dbReference>
<reference evidence="9" key="1">
    <citation type="journal article" date="2019" name="Int. J. Syst. Evol. Microbiol.">
        <title>The Global Catalogue of Microorganisms (GCM) 10K type strain sequencing project: providing services to taxonomists for standard genome sequencing and annotation.</title>
        <authorList>
            <consortium name="The Broad Institute Genomics Platform"/>
            <consortium name="The Broad Institute Genome Sequencing Center for Infectious Disease"/>
            <person name="Wu L."/>
            <person name="Ma J."/>
        </authorList>
    </citation>
    <scope>NUCLEOTIDE SEQUENCE [LARGE SCALE GENOMIC DNA]</scope>
    <source>
        <strain evidence="9">KCTC 42739</strain>
    </source>
</reference>
<evidence type="ECO:0000256" key="3">
    <source>
        <dbReference type="ARBA" id="ARBA00022741"/>
    </source>
</evidence>
<dbReference type="HAMAP" id="MF_01161">
    <property type="entry name" value="tRNA_Ile_lys_synt"/>
    <property type="match status" value="1"/>
</dbReference>
<dbReference type="EC" id="6.3.4.19" evidence="6"/>
<dbReference type="InterPro" id="IPR012795">
    <property type="entry name" value="tRNA_Ile_lys_synt_N"/>
</dbReference>
<keyword evidence="9" id="KW-1185">Reference proteome</keyword>
<dbReference type="PANTHER" id="PTHR43033:SF1">
    <property type="entry name" value="TRNA(ILE)-LYSIDINE SYNTHASE-RELATED"/>
    <property type="match status" value="1"/>
</dbReference>
<keyword evidence="6" id="KW-0963">Cytoplasm</keyword>
<evidence type="ECO:0000256" key="4">
    <source>
        <dbReference type="ARBA" id="ARBA00022840"/>
    </source>
</evidence>
<evidence type="ECO:0000313" key="9">
    <source>
        <dbReference type="Proteomes" id="UP001595713"/>
    </source>
</evidence>
<dbReference type="GO" id="GO:0032267">
    <property type="term" value="F:tRNA(Ile)-lysidine synthase activity"/>
    <property type="evidence" value="ECO:0007669"/>
    <property type="project" value="UniProtKB-EC"/>
</dbReference>
<keyword evidence="1 6" id="KW-0436">Ligase</keyword>
<comment type="caution">
    <text evidence="8">The sequence shown here is derived from an EMBL/GenBank/DDBJ whole genome shotgun (WGS) entry which is preliminary data.</text>
</comment>
<dbReference type="PANTHER" id="PTHR43033">
    <property type="entry name" value="TRNA(ILE)-LYSIDINE SYNTHASE-RELATED"/>
    <property type="match status" value="1"/>
</dbReference>
<feature type="domain" description="tRNA(Ile)-lysidine/2-thiocytidine synthase N-terminal" evidence="7">
    <location>
        <begin position="17"/>
        <end position="195"/>
    </location>
</feature>
<comment type="domain">
    <text evidence="6">The N-terminal region contains the highly conserved SGGXDS motif, predicted to be a P-loop motif involved in ATP binding.</text>
</comment>
<dbReference type="Pfam" id="PF01171">
    <property type="entry name" value="ATP_bind_3"/>
    <property type="match status" value="1"/>
</dbReference>
<evidence type="ECO:0000256" key="1">
    <source>
        <dbReference type="ARBA" id="ARBA00022598"/>
    </source>
</evidence>
<dbReference type="SUPFAM" id="SSF52402">
    <property type="entry name" value="Adenine nucleotide alpha hydrolases-like"/>
    <property type="match status" value="1"/>
</dbReference>
<keyword evidence="4 6" id="KW-0067">ATP-binding</keyword>
<dbReference type="RefSeq" id="WP_261293314.1">
    <property type="nucleotide sequence ID" value="NZ_JANQBK010000003.1"/>
</dbReference>
<evidence type="ECO:0000259" key="7">
    <source>
        <dbReference type="Pfam" id="PF01171"/>
    </source>
</evidence>
<protein>
    <recommendedName>
        <fullName evidence="6">tRNA(Ile)-lysidine synthase</fullName>
        <ecNumber evidence="6">6.3.4.19</ecNumber>
    </recommendedName>
    <alternativeName>
        <fullName evidence="6">tRNA(Ile)-2-lysyl-cytidine synthase</fullName>
    </alternativeName>
    <alternativeName>
        <fullName evidence="6">tRNA(Ile)-lysidine synthetase</fullName>
    </alternativeName>
</protein>
<dbReference type="Proteomes" id="UP001595713">
    <property type="component" value="Unassembled WGS sequence"/>
</dbReference>
<name>A0ABV7SSK7_9SPHN</name>
<dbReference type="CDD" id="cd01992">
    <property type="entry name" value="TilS_N"/>
    <property type="match status" value="1"/>
</dbReference>
<accession>A0ABV7SSK7</accession>
<proteinExistence type="inferred from homology"/>
<dbReference type="InterPro" id="IPR011063">
    <property type="entry name" value="TilS/TtcA_N"/>
</dbReference>
<dbReference type="InterPro" id="IPR014729">
    <property type="entry name" value="Rossmann-like_a/b/a_fold"/>
</dbReference>
<evidence type="ECO:0000313" key="8">
    <source>
        <dbReference type="EMBL" id="MFC3579796.1"/>
    </source>
</evidence>
<dbReference type="EMBL" id="JBHRXP010000002">
    <property type="protein sequence ID" value="MFC3579796.1"/>
    <property type="molecule type" value="Genomic_DNA"/>
</dbReference>
<dbReference type="InterPro" id="IPR012094">
    <property type="entry name" value="tRNA_Ile_lys_synt"/>
</dbReference>
<keyword evidence="2 6" id="KW-0819">tRNA processing</keyword>
<evidence type="ECO:0000256" key="5">
    <source>
        <dbReference type="ARBA" id="ARBA00048539"/>
    </source>
</evidence>
<comment type="subcellular location">
    <subcellularLocation>
        <location evidence="6">Cytoplasm</location>
    </subcellularLocation>
</comment>
<comment type="similarity">
    <text evidence="6">Belongs to the tRNA(Ile)-lysidine synthase family.</text>
</comment>